<keyword evidence="1" id="KW-0812">Transmembrane</keyword>
<dbReference type="RefSeq" id="WP_344762007.1">
    <property type="nucleotide sequence ID" value="NZ_BAAAZE010000005.1"/>
</dbReference>
<dbReference type="PANTHER" id="PTHR40547">
    <property type="entry name" value="SLL0298 PROTEIN"/>
    <property type="match status" value="1"/>
</dbReference>
<dbReference type="PANTHER" id="PTHR40547:SF1">
    <property type="entry name" value="SLL0298 PROTEIN"/>
    <property type="match status" value="1"/>
</dbReference>
<keyword evidence="1" id="KW-1133">Transmembrane helix</keyword>
<feature type="domain" description="DUF2062" evidence="2">
    <location>
        <begin position="10"/>
        <end position="144"/>
    </location>
</feature>
<dbReference type="InterPro" id="IPR018639">
    <property type="entry name" value="DUF2062"/>
</dbReference>
<accession>A0ABP7ST47</accession>
<reference evidence="4" key="1">
    <citation type="journal article" date="2019" name="Int. J. Syst. Evol. Microbiol.">
        <title>The Global Catalogue of Microorganisms (GCM) 10K type strain sequencing project: providing services to taxonomists for standard genome sequencing and annotation.</title>
        <authorList>
            <consortium name="The Broad Institute Genomics Platform"/>
            <consortium name="The Broad Institute Genome Sequencing Center for Infectious Disease"/>
            <person name="Wu L."/>
            <person name="Ma J."/>
        </authorList>
    </citation>
    <scope>NUCLEOTIDE SEQUENCE [LARGE SCALE GENOMIC DNA]</scope>
    <source>
        <strain evidence="4">JCM 16673</strain>
    </source>
</reference>
<evidence type="ECO:0000313" key="3">
    <source>
        <dbReference type="EMBL" id="GAA4015903.1"/>
    </source>
</evidence>
<evidence type="ECO:0000313" key="4">
    <source>
        <dbReference type="Proteomes" id="UP001501353"/>
    </source>
</evidence>
<protein>
    <recommendedName>
        <fullName evidence="2">DUF2062 domain-containing protein</fullName>
    </recommendedName>
</protein>
<dbReference type="EMBL" id="BAAAZE010000005">
    <property type="protein sequence ID" value="GAA4015903.1"/>
    <property type="molecule type" value="Genomic_DNA"/>
</dbReference>
<organism evidence="3 4">
    <name type="scientific">Actimicrobium antarcticum</name>
    <dbReference type="NCBI Taxonomy" id="1051899"/>
    <lineage>
        <taxon>Bacteria</taxon>
        <taxon>Pseudomonadati</taxon>
        <taxon>Pseudomonadota</taxon>
        <taxon>Betaproteobacteria</taxon>
        <taxon>Burkholderiales</taxon>
        <taxon>Oxalobacteraceae</taxon>
        <taxon>Actimicrobium</taxon>
    </lineage>
</organism>
<name>A0ABP7ST47_9BURK</name>
<comment type="caution">
    <text evidence="3">The sequence shown here is derived from an EMBL/GenBank/DDBJ whole genome shotgun (WGS) entry which is preliminary data.</text>
</comment>
<feature type="transmembrane region" description="Helical" evidence="1">
    <location>
        <begin position="112"/>
        <end position="131"/>
    </location>
</feature>
<dbReference type="Pfam" id="PF09835">
    <property type="entry name" value="DUF2062"/>
    <property type="match status" value="1"/>
</dbReference>
<keyword evidence="4" id="KW-1185">Reference proteome</keyword>
<evidence type="ECO:0000256" key="1">
    <source>
        <dbReference type="SAM" id="Phobius"/>
    </source>
</evidence>
<keyword evidence="1" id="KW-0472">Membrane</keyword>
<gene>
    <name evidence="3" type="ORF">GCM10022212_08620</name>
</gene>
<feature type="transmembrane region" description="Helical" evidence="1">
    <location>
        <begin position="68"/>
        <end position="92"/>
    </location>
</feature>
<evidence type="ECO:0000259" key="2">
    <source>
        <dbReference type="Pfam" id="PF09835"/>
    </source>
</evidence>
<feature type="transmembrane region" description="Helical" evidence="1">
    <location>
        <begin position="20"/>
        <end position="47"/>
    </location>
</feature>
<dbReference type="Proteomes" id="UP001501353">
    <property type="component" value="Unassembled WGS sequence"/>
</dbReference>
<sequence>MARFLGNNTPQLWIPRRRSVALGAAIGAVVSIVPLPAQTLIAALLAVRFKAHLPTAVVVTFLSNPLTALPLWGLAWMLGALCLGHPVGWPALSFSTSGAEWLSWLQGTGRPLLLGMPLLAALLGIAFFGLTHMGWRLAVVRQWHGRRAARVLSEGPLRPN</sequence>
<proteinExistence type="predicted"/>